<dbReference type="PANTHER" id="PTHR43553:SF27">
    <property type="entry name" value="ENERGY-COUPLING FACTOR TRANSPORTER ATP-BINDING PROTEIN ECFA2"/>
    <property type="match status" value="1"/>
</dbReference>
<keyword evidence="6" id="KW-1278">Translocase</keyword>
<dbReference type="InterPro" id="IPR017871">
    <property type="entry name" value="ABC_transporter-like_CS"/>
</dbReference>
<dbReference type="EMBL" id="CP000916">
    <property type="protein sequence ID" value="ACM22639.1"/>
    <property type="molecule type" value="Genomic_DNA"/>
</dbReference>
<organism evidence="9 10">
    <name type="scientific">Thermotoga neapolitana (strain ATCC 49049 / DSM 4359 / NBRC 107923 / NS-E)</name>
    <dbReference type="NCBI Taxonomy" id="309803"/>
    <lineage>
        <taxon>Bacteria</taxon>
        <taxon>Thermotogati</taxon>
        <taxon>Thermotogota</taxon>
        <taxon>Thermotogae</taxon>
        <taxon>Thermotogales</taxon>
        <taxon>Thermotogaceae</taxon>
        <taxon>Thermotoga</taxon>
    </lineage>
</organism>
<dbReference type="GO" id="GO:0005524">
    <property type="term" value="F:ATP binding"/>
    <property type="evidence" value="ECO:0007669"/>
    <property type="project" value="UniProtKB-KW"/>
</dbReference>
<evidence type="ECO:0000256" key="4">
    <source>
        <dbReference type="ARBA" id="ARBA00022741"/>
    </source>
</evidence>
<dbReference type="Pfam" id="PF00005">
    <property type="entry name" value="ABC_tran"/>
    <property type="match status" value="1"/>
</dbReference>
<evidence type="ECO:0000256" key="2">
    <source>
        <dbReference type="ARBA" id="ARBA00022448"/>
    </source>
</evidence>
<comment type="subcellular location">
    <subcellularLocation>
        <location evidence="1">Cell membrane</location>
        <topology evidence="1">Peripheral membrane protein</topology>
    </subcellularLocation>
</comment>
<dbReference type="InterPro" id="IPR015856">
    <property type="entry name" value="ABC_transpr_CbiO/EcfA_su"/>
</dbReference>
<evidence type="ECO:0000256" key="7">
    <source>
        <dbReference type="ARBA" id="ARBA00023136"/>
    </source>
</evidence>
<keyword evidence="3" id="KW-1003">Cell membrane</keyword>
<dbReference type="RefSeq" id="WP_015918958.1">
    <property type="nucleotide sequence ID" value="NZ_CP001128.1"/>
</dbReference>
<dbReference type="PANTHER" id="PTHR43553">
    <property type="entry name" value="HEAVY METAL TRANSPORTER"/>
    <property type="match status" value="1"/>
</dbReference>
<dbReference type="STRING" id="309803.CTN_0463"/>
<dbReference type="GO" id="GO:0043190">
    <property type="term" value="C:ATP-binding cassette (ABC) transporter complex"/>
    <property type="evidence" value="ECO:0007669"/>
    <property type="project" value="TreeGrafter"/>
</dbReference>
<evidence type="ECO:0000256" key="6">
    <source>
        <dbReference type="ARBA" id="ARBA00022967"/>
    </source>
</evidence>
<evidence type="ECO:0000313" key="10">
    <source>
        <dbReference type="Proteomes" id="UP000000445"/>
    </source>
</evidence>
<dbReference type="GO" id="GO:0016887">
    <property type="term" value="F:ATP hydrolysis activity"/>
    <property type="evidence" value="ECO:0007669"/>
    <property type="project" value="InterPro"/>
</dbReference>
<name>B9K6Q6_THENN</name>
<evidence type="ECO:0000313" key="9">
    <source>
        <dbReference type="EMBL" id="ACM22639.1"/>
    </source>
</evidence>
<dbReference type="InterPro" id="IPR027417">
    <property type="entry name" value="P-loop_NTPase"/>
</dbReference>
<proteinExistence type="predicted"/>
<dbReference type="InterPro" id="IPR003439">
    <property type="entry name" value="ABC_transporter-like_ATP-bd"/>
</dbReference>
<dbReference type="GO" id="GO:0042626">
    <property type="term" value="F:ATPase-coupled transmembrane transporter activity"/>
    <property type="evidence" value="ECO:0007669"/>
    <property type="project" value="TreeGrafter"/>
</dbReference>
<dbReference type="AlphaFoldDB" id="B9K6Q6"/>
<dbReference type="CDD" id="cd03225">
    <property type="entry name" value="ABC_cobalt_CbiO_domain1"/>
    <property type="match status" value="1"/>
</dbReference>
<keyword evidence="4" id="KW-0547">Nucleotide-binding</keyword>
<reference evidence="9 10" key="1">
    <citation type="journal article" date="2009" name="Biosci. Biotechnol. Biochem.">
        <title>WeGAS: a web-based microbial genome annotation system.</title>
        <authorList>
            <person name="Lee D."/>
            <person name="Seo H."/>
            <person name="Park C."/>
            <person name="Park K."/>
        </authorList>
    </citation>
    <scope>NUCLEOTIDE SEQUENCE [LARGE SCALE GENOMIC DNA]</scope>
    <source>
        <strain evidence="10">ATCC 49049 / DSM 4359 / NBRC 107923 / NS-E</strain>
    </source>
</reference>
<gene>
    <name evidence="9" type="ordered locus">CTN_0463</name>
</gene>
<feature type="domain" description="ABC transporter" evidence="8">
    <location>
        <begin position="20"/>
        <end position="252"/>
    </location>
</feature>
<dbReference type="Gene3D" id="3.40.50.300">
    <property type="entry name" value="P-loop containing nucleotide triphosphate hydrolases"/>
    <property type="match status" value="1"/>
</dbReference>
<accession>B9K6Q6</accession>
<dbReference type="PROSITE" id="PS00211">
    <property type="entry name" value="ABC_TRANSPORTER_1"/>
    <property type="match status" value="1"/>
</dbReference>
<keyword evidence="2" id="KW-0813">Transport</keyword>
<dbReference type="PROSITE" id="PS50893">
    <property type="entry name" value="ABC_TRANSPORTER_2"/>
    <property type="match status" value="1"/>
</dbReference>
<evidence type="ECO:0000256" key="5">
    <source>
        <dbReference type="ARBA" id="ARBA00022840"/>
    </source>
</evidence>
<dbReference type="HOGENOM" id="CLU_000604_1_22_0"/>
<protein>
    <submittedName>
        <fullName evidence="9">ABC transporter ATP-binding protein</fullName>
    </submittedName>
</protein>
<keyword evidence="5 9" id="KW-0067">ATP-binding</keyword>
<dbReference type="SMART" id="SM00382">
    <property type="entry name" value="AAA"/>
    <property type="match status" value="1"/>
</dbReference>
<dbReference type="SUPFAM" id="SSF52540">
    <property type="entry name" value="P-loop containing nucleoside triphosphate hydrolases"/>
    <property type="match status" value="1"/>
</dbReference>
<dbReference type="Proteomes" id="UP000000445">
    <property type="component" value="Chromosome"/>
</dbReference>
<keyword evidence="7" id="KW-0472">Membrane</keyword>
<sequence length="280" mass="32430">MWLKRRPVFVIIFNMKIEVVNVTHIFYRGTPLERIALRDIDLTIEEGECLLVAGNTGSGKSTLLQIIAGLIEPTGGQVLYDGRQRKGYEVRKHIGIAFQYPEDQFFAETVFDEIAFAVRNFYPDEDPVPFVKRAMEFVGLNFDEFKDRVPFFLSGGEKRRVAIASVIVHEPDVLMLDEPLVGLDREGKGDLLRVIEKWKKLKRTVVIISHDIETVIKHVDRVVFLENGRKIFDGSREDFLREIDVHYLTTRLRTMRRLLLSGEDPFSMGDEELIDRVYRI</sequence>
<evidence type="ECO:0000256" key="1">
    <source>
        <dbReference type="ARBA" id="ARBA00004202"/>
    </source>
</evidence>
<evidence type="ECO:0000256" key="3">
    <source>
        <dbReference type="ARBA" id="ARBA00022475"/>
    </source>
</evidence>
<dbReference type="KEGG" id="tna:CTN_0463"/>
<dbReference type="InterPro" id="IPR003593">
    <property type="entry name" value="AAA+_ATPase"/>
</dbReference>
<dbReference type="eggNOG" id="COG1122">
    <property type="taxonomic scope" value="Bacteria"/>
</dbReference>
<keyword evidence="10" id="KW-1185">Reference proteome</keyword>
<evidence type="ECO:0000259" key="8">
    <source>
        <dbReference type="PROSITE" id="PS50893"/>
    </source>
</evidence>
<dbReference type="InterPro" id="IPR050095">
    <property type="entry name" value="ECF_ABC_transporter_ATP-bd"/>
</dbReference>